<keyword evidence="4 5" id="KW-0472">Membrane</keyword>
<dbReference type="SUPFAM" id="SSF103473">
    <property type="entry name" value="MFS general substrate transporter"/>
    <property type="match status" value="1"/>
</dbReference>
<keyword evidence="2 5" id="KW-0812">Transmembrane</keyword>
<feature type="transmembrane region" description="Helical" evidence="5">
    <location>
        <begin position="24"/>
        <end position="45"/>
    </location>
</feature>
<organism evidence="7 8">
    <name type="scientific">Solirubrobacter ginsenosidimutans</name>
    <dbReference type="NCBI Taxonomy" id="490573"/>
    <lineage>
        <taxon>Bacteria</taxon>
        <taxon>Bacillati</taxon>
        <taxon>Actinomycetota</taxon>
        <taxon>Thermoleophilia</taxon>
        <taxon>Solirubrobacterales</taxon>
        <taxon>Solirubrobacteraceae</taxon>
        <taxon>Solirubrobacter</taxon>
    </lineage>
</organism>
<feature type="transmembrane region" description="Helical" evidence="5">
    <location>
        <begin position="309"/>
        <end position="331"/>
    </location>
</feature>
<dbReference type="Pfam" id="PF07690">
    <property type="entry name" value="MFS_1"/>
    <property type="match status" value="1"/>
</dbReference>
<dbReference type="InterPro" id="IPR011701">
    <property type="entry name" value="MFS"/>
</dbReference>
<dbReference type="RefSeq" id="WP_270042186.1">
    <property type="nucleotide sequence ID" value="NZ_JAPDOD010000021.1"/>
</dbReference>
<feature type="transmembrane region" description="Helical" evidence="5">
    <location>
        <begin position="286"/>
        <end position="303"/>
    </location>
</feature>
<evidence type="ECO:0000256" key="3">
    <source>
        <dbReference type="ARBA" id="ARBA00022989"/>
    </source>
</evidence>
<keyword evidence="3 5" id="KW-1133">Transmembrane helix</keyword>
<evidence type="ECO:0000259" key="6">
    <source>
        <dbReference type="PROSITE" id="PS50850"/>
    </source>
</evidence>
<dbReference type="PROSITE" id="PS50850">
    <property type="entry name" value="MFS"/>
    <property type="match status" value="1"/>
</dbReference>
<feature type="transmembrane region" description="Helical" evidence="5">
    <location>
        <begin position="110"/>
        <end position="127"/>
    </location>
</feature>
<reference evidence="7" key="1">
    <citation type="submission" date="2022-10" db="EMBL/GenBank/DDBJ databases">
        <title>The WGS of Solirubrobacter ginsenosidimutans DSM 21036.</title>
        <authorList>
            <person name="Jiang Z."/>
        </authorList>
    </citation>
    <scope>NUCLEOTIDE SEQUENCE</scope>
    <source>
        <strain evidence="7">DSM 21036</strain>
    </source>
</reference>
<sequence>MRGLSRGLRRYGTVLSLPGARGPVAASVLGSLPIGMFGLAILLLGREATGSFAQAGRIAGAFGLANAFGAVIQGRLMDRVGQTRVLRPAAAVHLVAVAALVAVAENRSSTPLMALAAAAGGFSLPQVPAAMRSLWGDLTQTAPQRQTAYALVSIVFEVSVMTAPVLVAALTALAGPGVAVLVAAALCSAGGFAFAATAGSKRWRGERHDVSWLGPLAAVGMRALVAVLLVFGLAVGVVQVAVPAFADEHGSAATGGLLLAALSVGNLTGGLIYGARTWPGTPARRLALLLALLGAGFALLATADASLVLAAQLALAGLVLAPATVVGSTLLDTVAPPGTATESFAVLVMGIVAGSAAGNALGGALVDETSYELATLTAGALAAAGAVVAYARRRSLTVSGTGL</sequence>
<keyword evidence="8" id="KW-1185">Reference proteome</keyword>
<accession>A0A9X3S4A6</accession>
<dbReference type="PANTHER" id="PTHR23542">
    <property type="match status" value="1"/>
</dbReference>
<evidence type="ECO:0000256" key="2">
    <source>
        <dbReference type="ARBA" id="ARBA00022692"/>
    </source>
</evidence>
<dbReference type="AlphaFoldDB" id="A0A9X3S4A6"/>
<evidence type="ECO:0000256" key="5">
    <source>
        <dbReference type="SAM" id="Phobius"/>
    </source>
</evidence>
<feature type="domain" description="Major facilitator superfamily (MFS) profile" evidence="6">
    <location>
        <begin position="220"/>
        <end position="403"/>
    </location>
</feature>
<dbReference type="InterPro" id="IPR036259">
    <property type="entry name" value="MFS_trans_sf"/>
</dbReference>
<name>A0A9X3S4A6_9ACTN</name>
<dbReference type="GO" id="GO:0005886">
    <property type="term" value="C:plasma membrane"/>
    <property type="evidence" value="ECO:0007669"/>
    <property type="project" value="UniProtKB-SubCell"/>
</dbReference>
<feature type="transmembrane region" description="Helical" evidence="5">
    <location>
        <begin position="85"/>
        <end position="104"/>
    </location>
</feature>
<protein>
    <submittedName>
        <fullName evidence="7">MFS transporter</fullName>
    </submittedName>
</protein>
<dbReference type="Proteomes" id="UP001149140">
    <property type="component" value="Unassembled WGS sequence"/>
</dbReference>
<proteinExistence type="predicted"/>
<evidence type="ECO:0000256" key="1">
    <source>
        <dbReference type="ARBA" id="ARBA00004651"/>
    </source>
</evidence>
<evidence type="ECO:0000313" key="8">
    <source>
        <dbReference type="Proteomes" id="UP001149140"/>
    </source>
</evidence>
<feature type="transmembrane region" description="Helical" evidence="5">
    <location>
        <begin position="51"/>
        <end position="73"/>
    </location>
</feature>
<evidence type="ECO:0000313" key="7">
    <source>
        <dbReference type="EMBL" id="MDA0162946.1"/>
    </source>
</evidence>
<feature type="transmembrane region" description="Helical" evidence="5">
    <location>
        <begin position="343"/>
        <end position="361"/>
    </location>
</feature>
<dbReference type="InterPro" id="IPR020846">
    <property type="entry name" value="MFS_dom"/>
</dbReference>
<comment type="caution">
    <text evidence="7">The sequence shown here is derived from an EMBL/GenBank/DDBJ whole genome shotgun (WGS) entry which is preliminary data.</text>
</comment>
<feature type="transmembrane region" description="Helical" evidence="5">
    <location>
        <begin position="148"/>
        <end position="172"/>
    </location>
</feature>
<feature type="transmembrane region" description="Helical" evidence="5">
    <location>
        <begin position="252"/>
        <end position="274"/>
    </location>
</feature>
<feature type="transmembrane region" description="Helical" evidence="5">
    <location>
        <begin position="178"/>
        <end position="198"/>
    </location>
</feature>
<dbReference type="Gene3D" id="1.20.1250.20">
    <property type="entry name" value="MFS general substrate transporter like domains"/>
    <property type="match status" value="1"/>
</dbReference>
<evidence type="ECO:0000256" key="4">
    <source>
        <dbReference type="ARBA" id="ARBA00023136"/>
    </source>
</evidence>
<gene>
    <name evidence="7" type="ORF">OM076_21925</name>
</gene>
<dbReference type="PANTHER" id="PTHR23542:SF1">
    <property type="entry name" value="MAJOR FACILITATOR SUPERFAMILY (MFS) PROFILE DOMAIN-CONTAINING PROTEIN"/>
    <property type="match status" value="1"/>
</dbReference>
<comment type="subcellular location">
    <subcellularLocation>
        <location evidence="1">Cell membrane</location>
        <topology evidence="1">Multi-pass membrane protein</topology>
    </subcellularLocation>
</comment>
<dbReference type="EMBL" id="JAPDOD010000021">
    <property type="protein sequence ID" value="MDA0162946.1"/>
    <property type="molecule type" value="Genomic_DNA"/>
</dbReference>
<dbReference type="GO" id="GO:0022857">
    <property type="term" value="F:transmembrane transporter activity"/>
    <property type="evidence" value="ECO:0007669"/>
    <property type="project" value="InterPro"/>
</dbReference>
<feature type="transmembrane region" description="Helical" evidence="5">
    <location>
        <begin position="373"/>
        <end position="391"/>
    </location>
</feature>
<feature type="transmembrane region" description="Helical" evidence="5">
    <location>
        <begin position="219"/>
        <end position="246"/>
    </location>
</feature>